<protein>
    <recommendedName>
        <fullName evidence="4">Prefoldin subunit 4</fullName>
    </recommendedName>
</protein>
<dbReference type="HOGENOM" id="CLU_130032_0_0_1"/>
<dbReference type="Pfam" id="PF01920">
    <property type="entry name" value="Prefoldin_2"/>
    <property type="match status" value="1"/>
</dbReference>
<feature type="compositionally biased region" description="Basic and acidic residues" evidence="6">
    <location>
        <begin position="7"/>
        <end position="21"/>
    </location>
</feature>
<dbReference type="InterPro" id="IPR009053">
    <property type="entry name" value="Prefoldin"/>
</dbReference>
<dbReference type="GeneID" id="27311953"/>
<comment type="subunit">
    <text evidence="4">Heterohexamer of two PFD-alpha type and four PFD-beta type subunits.</text>
</comment>
<feature type="coiled-coil region" evidence="5">
    <location>
        <begin position="38"/>
        <end position="68"/>
    </location>
</feature>
<evidence type="ECO:0000256" key="2">
    <source>
        <dbReference type="ARBA" id="ARBA00023186"/>
    </source>
</evidence>
<dbReference type="FunFam" id="1.10.287.370:FF:000005">
    <property type="entry name" value="Prefoldin subunit 4"/>
    <property type="match status" value="1"/>
</dbReference>
<dbReference type="InterPro" id="IPR002777">
    <property type="entry name" value="PFD_beta-like"/>
</dbReference>
<evidence type="ECO:0000256" key="6">
    <source>
        <dbReference type="SAM" id="MobiDB-lite"/>
    </source>
</evidence>
<dbReference type="PIRSF" id="PIRSF016477">
    <property type="entry name" value="Prefoldin_subunit_4"/>
    <property type="match status" value="1"/>
</dbReference>
<comment type="similarity">
    <text evidence="1 4">Belongs to the prefoldin subunit beta family.</text>
</comment>
<gene>
    <name evidence="7" type="ORF">PV09_03980</name>
</gene>
<reference evidence="7 8" key="1">
    <citation type="submission" date="2015-01" db="EMBL/GenBank/DDBJ databases">
        <title>The Genome Sequence of Ochroconis gallopava CBS43764.</title>
        <authorList>
            <consortium name="The Broad Institute Genomics Platform"/>
            <person name="Cuomo C."/>
            <person name="de Hoog S."/>
            <person name="Gorbushina A."/>
            <person name="Stielow B."/>
            <person name="Teixiera M."/>
            <person name="Abouelleil A."/>
            <person name="Chapman S.B."/>
            <person name="Priest M."/>
            <person name="Young S.K."/>
            <person name="Wortman J."/>
            <person name="Nusbaum C."/>
            <person name="Birren B."/>
        </authorList>
    </citation>
    <scope>NUCLEOTIDE SEQUENCE [LARGE SCALE GENOMIC DNA]</scope>
    <source>
        <strain evidence="7 8">CBS 43764</strain>
    </source>
</reference>
<evidence type="ECO:0000256" key="4">
    <source>
        <dbReference type="PIRNR" id="PIRNR016477"/>
    </source>
</evidence>
<dbReference type="STRING" id="253628.A0A0D2ACZ2"/>
<evidence type="ECO:0000256" key="1">
    <source>
        <dbReference type="ARBA" id="ARBA00008045"/>
    </source>
</evidence>
<evidence type="ECO:0000256" key="3">
    <source>
        <dbReference type="ARBA" id="ARBA00024667"/>
    </source>
</evidence>
<dbReference type="GO" id="GO:0006457">
    <property type="term" value="P:protein folding"/>
    <property type="evidence" value="ECO:0007669"/>
    <property type="project" value="UniProtKB-UniRule"/>
</dbReference>
<dbReference type="InParanoid" id="A0A0D2ACZ2"/>
<dbReference type="GO" id="GO:0016272">
    <property type="term" value="C:prefoldin complex"/>
    <property type="evidence" value="ECO:0007669"/>
    <property type="project" value="UniProtKB-UniRule"/>
</dbReference>
<evidence type="ECO:0000313" key="8">
    <source>
        <dbReference type="Proteomes" id="UP000053259"/>
    </source>
</evidence>
<dbReference type="PANTHER" id="PTHR21100:SF9">
    <property type="entry name" value="PREFOLDIN SUBUNIT 4"/>
    <property type="match status" value="1"/>
</dbReference>
<dbReference type="EMBL" id="KN847539">
    <property type="protein sequence ID" value="KIW04793.1"/>
    <property type="molecule type" value="Genomic_DNA"/>
</dbReference>
<keyword evidence="2 4" id="KW-0143">Chaperone</keyword>
<dbReference type="Gene3D" id="1.10.287.370">
    <property type="match status" value="1"/>
</dbReference>
<keyword evidence="8" id="KW-1185">Reference proteome</keyword>
<dbReference type="FunCoup" id="A0A0D2ACZ2">
    <property type="interactions" value="718"/>
</dbReference>
<proteinExistence type="inferred from homology"/>
<accession>A0A0D2ACZ2</accession>
<organism evidence="7 8">
    <name type="scientific">Verruconis gallopava</name>
    <dbReference type="NCBI Taxonomy" id="253628"/>
    <lineage>
        <taxon>Eukaryota</taxon>
        <taxon>Fungi</taxon>
        <taxon>Dikarya</taxon>
        <taxon>Ascomycota</taxon>
        <taxon>Pezizomycotina</taxon>
        <taxon>Dothideomycetes</taxon>
        <taxon>Pleosporomycetidae</taxon>
        <taxon>Venturiales</taxon>
        <taxon>Sympoventuriaceae</taxon>
        <taxon>Verruconis</taxon>
    </lineage>
</organism>
<dbReference type="VEuPathDB" id="FungiDB:PV09_03980"/>
<dbReference type="InterPro" id="IPR016661">
    <property type="entry name" value="PFDN4"/>
</dbReference>
<dbReference type="PANTHER" id="PTHR21100">
    <property type="entry name" value="PREFOLDIN SUBUNIT 4"/>
    <property type="match status" value="1"/>
</dbReference>
<evidence type="ECO:0000256" key="5">
    <source>
        <dbReference type="SAM" id="Coils"/>
    </source>
</evidence>
<dbReference type="OrthoDB" id="10250441at2759"/>
<feature type="coiled-coil region" evidence="5">
    <location>
        <begin position="98"/>
        <end position="125"/>
    </location>
</feature>
<dbReference type="SUPFAM" id="SSF46579">
    <property type="entry name" value="Prefoldin"/>
    <property type="match status" value="1"/>
</dbReference>
<dbReference type="GO" id="GO:0005737">
    <property type="term" value="C:cytoplasm"/>
    <property type="evidence" value="ECO:0007669"/>
    <property type="project" value="TreeGrafter"/>
</dbReference>
<sequence length="138" mass="15884">MMQARMLAKEDEASVEDVEVRREDQEKINRFSRLHQHSATLEEKLKQKQKDKEDLQEIVSDLEELELLDEDAKVPYKIGDSFFTLPLSEVQELVAGDVARIDEDVAKLEEKLGACQDEMSELKVALYGRFGRSINLET</sequence>
<keyword evidence="5" id="KW-0175">Coiled coil</keyword>
<dbReference type="GO" id="GO:0051082">
    <property type="term" value="F:unfolded protein binding"/>
    <property type="evidence" value="ECO:0007669"/>
    <property type="project" value="InterPro"/>
</dbReference>
<comment type="function">
    <text evidence="3 4">Binds specifically to cytosolic chaperonin (c-CPN) and transfers target proteins to it. Binds to nascent polypeptide chain and promotes folding in an environment in which there are many competing pathways for nonnative proteins.</text>
</comment>
<evidence type="ECO:0000313" key="7">
    <source>
        <dbReference type="EMBL" id="KIW04793.1"/>
    </source>
</evidence>
<dbReference type="RefSeq" id="XP_016214662.1">
    <property type="nucleotide sequence ID" value="XM_016357258.1"/>
</dbReference>
<dbReference type="CDD" id="cd23165">
    <property type="entry name" value="Prefoldin_4"/>
    <property type="match status" value="1"/>
</dbReference>
<dbReference type="AlphaFoldDB" id="A0A0D2ACZ2"/>
<feature type="region of interest" description="Disordered" evidence="6">
    <location>
        <begin position="1"/>
        <end position="21"/>
    </location>
</feature>
<name>A0A0D2ACZ2_9PEZI</name>
<dbReference type="Proteomes" id="UP000053259">
    <property type="component" value="Unassembled WGS sequence"/>
</dbReference>